<dbReference type="SMART" id="SM00411">
    <property type="entry name" value="BHL"/>
    <property type="match status" value="1"/>
</dbReference>
<sequence>MNRTDLVKKIALRMSVTEVQARDFIHSFQGILEEEILTERTIMLLGFGTFTLWQQAERPGRNPKNGVPTVIPARNSVKFKPGKMLLEALNKK</sequence>
<comment type="similarity">
    <text evidence="1 3">Belongs to the bacterial histone-like protein family.</text>
</comment>
<dbReference type="PROSITE" id="PS00045">
    <property type="entry name" value="HISTONE_LIKE"/>
    <property type="match status" value="1"/>
</dbReference>
<dbReference type="AlphaFoldDB" id="A0A0F5IQR5"/>
<dbReference type="HOGENOM" id="CLU_105066_3_3_10"/>
<gene>
    <name evidence="4" type="ORF">HMPREF1536_05116</name>
</gene>
<evidence type="ECO:0000313" key="5">
    <source>
        <dbReference type="Proteomes" id="UP000033035"/>
    </source>
</evidence>
<evidence type="ECO:0000256" key="2">
    <source>
        <dbReference type="ARBA" id="ARBA00023125"/>
    </source>
</evidence>
<evidence type="ECO:0008006" key="6">
    <source>
        <dbReference type="Google" id="ProtNLM"/>
    </source>
</evidence>
<dbReference type="InterPro" id="IPR010992">
    <property type="entry name" value="IHF-like_DNA-bd_dom_sf"/>
</dbReference>
<keyword evidence="5" id="KW-1185">Reference proteome</keyword>
<dbReference type="PATRIC" id="fig|1203610.3.peg.5231"/>
<dbReference type="Gene3D" id="4.10.520.10">
    <property type="entry name" value="IHF-like DNA-binding proteins"/>
    <property type="match status" value="1"/>
</dbReference>
<evidence type="ECO:0000313" key="4">
    <source>
        <dbReference type="EMBL" id="KKB47472.1"/>
    </source>
</evidence>
<organism evidence="4 5">
    <name type="scientific">Parabacteroides gordonii MS-1 = DSM 23371</name>
    <dbReference type="NCBI Taxonomy" id="1203610"/>
    <lineage>
        <taxon>Bacteria</taxon>
        <taxon>Pseudomonadati</taxon>
        <taxon>Bacteroidota</taxon>
        <taxon>Bacteroidia</taxon>
        <taxon>Bacteroidales</taxon>
        <taxon>Tannerellaceae</taxon>
        <taxon>Parabacteroides</taxon>
    </lineage>
</organism>
<dbReference type="PANTHER" id="PTHR33175">
    <property type="entry name" value="DNA-BINDING PROTEIN HU"/>
    <property type="match status" value="1"/>
</dbReference>
<accession>A0A0F5IQR5</accession>
<keyword evidence="2" id="KW-0238">DNA-binding</keyword>
<dbReference type="Proteomes" id="UP000033035">
    <property type="component" value="Unassembled WGS sequence"/>
</dbReference>
<dbReference type="STRING" id="1203610.HMPREF1536_05116"/>
<evidence type="ECO:0000256" key="1">
    <source>
        <dbReference type="ARBA" id="ARBA00010529"/>
    </source>
</evidence>
<comment type="caution">
    <text evidence="4">The sequence shown here is derived from an EMBL/GenBank/DDBJ whole genome shotgun (WGS) entry which is preliminary data.</text>
</comment>
<dbReference type="GO" id="GO:0030527">
    <property type="term" value="F:structural constituent of chromatin"/>
    <property type="evidence" value="ECO:0007669"/>
    <property type="project" value="InterPro"/>
</dbReference>
<protein>
    <recommendedName>
        <fullName evidence="6">HU family DNA-binding protein</fullName>
    </recommendedName>
</protein>
<dbReference type="PANTHER" id="PTHR33175:SF2">
    <property type="entry name" value="INTEGRATION HOST FACTOR SUBUNIT ALPHA"/>
    <property type="match status" value="1"/>
</dbReference>
<dbReference type="InterPro" id="IPR020816">
    <property type="entry name" value="Histone-like_DNA-bd_CS"/>
</dbReference>
<dbReference type="GO" id="GO:0003677">
    <property type="term" value="F:DNA binding"/>
    <property type="evidence" value="ECO:0007669"/>
    <property type="project" value="UniProtKB-KW"/>
</dbReference>
<dbReference type="Pfam" id="PF00216">
    <property type="entry name" value="Bac_DNA_binding"/>
    <property type="match status" value="1"/>
</dbReference>
<evidence type="ECO:0000256" key="3">
    <source>
        <dbReference type="RuleBase" id="RU003939"/>
    </source>
</evidence>
<dbReference type="RefSeq" id="WP_028728027.1">
    <property type="nucleotide sequence ID" value="NZ_AUAE01000025.1"/>
</dbReference>
<dbReference type="EMBL" id="AQHW01000029">
    <property type="protein sequence ID" value="KKB47472.1"/>
    <property type="molecule type" value="Genomic_DNA"/>
</dbReference>
<dbReference type="InterPro" id="IPR000119">
    <property type="entry name" value="Hist_DNA-bd"/>
</dbReference>
<dbReference type="PRINTS" id="PR01727">
    <property type="entry name" value="DNABINDINGHU"/>
</dbReference>
<dbReference type="GO" id="GO:0005829">
    <property type="term" value="C:cytosol"/>
    <property type="evidence" value="ECO:0007669"/>
    <property type="project" value="TreeGrafter"/>
</dbReference>
<reference evidence="4 5" key="1">
    <citation type="submission" date="2013-04" db="EMBL/GenBank/DDBJ databases">
        <title>The Genome Sequence of Parabacteroides gordonii DSM 23371.</title>
        <authorList>
            <consortium name="The Broad Institute Genomics Platform"/>
            <person name="Earl A."/>
            <person name="Ward D."/>
            <person name="Feldgarden M."/>
            <person name="Gevers D."/>
            <person name="Martens E."/>
            <person name="Sakamoto M."/>
            <person name="Benno Y."/>
            <person name="Suzuki N."/>
            <person name="Matsunaga N."/>
            <person name="Koshihara K."/>
            <person name="Seki M."/>
            <person name="Komiya H."/>
            <person name="Walker B."/>
            <person name="Young S."/>
            <person name="Zeng Q."/>
            <person name="Gargeya S."/>
            <person name="Fitzgerald M."/>
            <person name="Haas B."/>
            <person name="Abouelleil A."/>
            <person name="Allen A.W."/>
            <person name="Alvarado L."/>
            <person name="Arachchi H.M."/>
            <person name="Berlin A.M."/>
            <person name="Chapman S.B."/>
            <person name="Gainer-Dewar J."/>
            <person name="Goldberg J."/>
            <person name="Griggs A."/>
            <person name="Gujja S."/>
            <person name="Hansen M."/>
            <person name="Howarth C."/>
            <person name="Imamovic A."/>
            <person name="Ireland A."/>
            <person name="Larimer J."/>
            <person name="McCowan C."/>
            <person name="Murphy C."/>
            <person name="Pearson M."/>
            <person name="Poon T.W."/>
            <person name="Priest M."/>
            <person name="Roberts A."/>
            <person name="Saif S."/>
            <person name="Shea T."/>
            <person name="Sisk P."/>
            <person name="Sykes S."/>
            <person name="Wortman J."/>
            <person name="Nusbaum C."/>
            <person name="Birren B."/>
        </authorList>
    </citation>
    <scope>NUCLEOTIDE SEQUENCE [LARGE SCALE GENOMIC DNA]</scope>
    <source>
        <strain evidence="4 5">MS-1</strain>
    </source>
</reference>
<name>A0A0F5IQR5_9BACT</name>
<proteinExistence type="inferred from homology"/>
<dbReference type="SUPFAM" id="SSF47729">
    <property type="entry name" value="IHF-like DNA-binding proteins"/>
    <property type="match status" value="1"/>
</dbReference>
<dbReference type="CDD" id="cd13832">
    <property type="entry name" value="IHF"/>
    <property type="match status" value="1"/>
</dbReference>